<organism evidence="1">
    <name type="scientific">Pseudomonas putida</name>
    <name type="common">Arthrobacter siderocapsulatus</name>
    <dbReference type="NCBI Taxonomy" id="303"/>
    <lineage>
        <taxon>Bacteria</taxon>
        <taxon>Pseudomonadati</taxon>
        <taxon>Pseudomonadota</taxon>
        <taxon>Gammaproteobacteria</taxon>
        <taxon>Pseudomonadales</taxon>
        <taxon>Pseudomonadaceae</taxon>
        <taxon>Pseudomonas</taxon>
    </lineage>
</organism>
<proteinExistence type="predicted"/>
<dbReference type="AlphaFoldDB" id="A0A7M1HWT0"/>
<dbReference type="EMBL" id="MT074087">
    <property type="protein sequence ID" value="QOQ30777.1"/>
    <property type="molecule type" value="Genomic_DNA"/>
</dbReference>
<accession>A0A7M1HWT0</accession>
<keyword evidence="1" id="KW-0614">Plasmid</keyword>
<protein>
    <submittedName>
        <fullName evidence="1">Uncharacterized protein</fullName>
    </submittedName>
</protein>
<geneLocation type="plasmid" evidence="1">
    <name>p420352-strA</name>
</geneLocation>
<evidence type="ECO:0000313" key="1">
    <source>
        <dbReference type="EMBL" id="QOQ30777.1"/>
    </source>
</evidence>
<dbReference type="RefSeq" id="WP_195156979.1">
    <property type="nucleotide sequence ID" value="NZ_OQ920555.1"/>
</dbReference>
<sequence>MGYFRSNLIRHDAGHVNDHPPKNPHIPQGFRLTTLSVIEAATWQSLTNASSKSISEIKRALYAAI</sequence>
<reference evidence="1" key="1">
    <citation type="submission" date="2020-02" db="EMBL/GenBank/DDBJ databases">
        <authorList>
            <person name="Zhou D."/>
        </authorList>
    </citation>
    <scope>NUCLEOTIDE SEQUENCE</scope>
    <source>
        <strain evidence="1">15420352</strain>
        <plasmid evidence="1">p420352-strA</plasmid>
    </source>
</reference>
<name>A0A7M1HWT0_PSEPU</name>